<evidence type="ECO:0000256" key="4">
    <source>
        <dbReference type="ARBA" id="ARBA00022603"/>
    </source>
</evidence>
<keyword evidence="10" id="KW-0943">RNA-mediated gene silencing</keyword>
<gene>
    <name evidence="13" type="ORF">SCLCIDRAFT_1210232</name>
</gene>
<keyword evidence="14" id="KW-1185">Reference proteome</keyword>
<comment type="similarity">
    <text evidence="2">Belongs to the methyltransferase superfamily. HEN1 family.</text>
</comment>
<dbReference type="PANTHER" id="PTHR21404:SF3">
    <property type="entry name" value="SMALL RNA 2'-O-METHYLTRANSFERASE"/>
    <property type="match status" value="1"/>
</dbReference>
<dbReference type="HOGENOM" id="CLU_032749_1_0_1"/>
<dbReference type="EMBL" id="KN822012">
    <property type="protein sequence ID" value="KIM67585.1"/>
    <property type="molecule type" value="Genomic_DNA"/>
</dbReference>
<reference evidence="13 14" key="1">
    <citation type="submission" date="2014-04" db="EMBL/GenBank/DDBJ databases">
        <authorList>
            <consortium name="DOE Joint Genome Institute"/>
            <person name="Kuo A."/>
            <person name="Kohler A."/>
            <person name="Nagy L.G."/>
            <person name="Floudas D."/>
            <person name="Copeland A."/>
            <person name="Barry K.W."/>
            <person name="Cichocki N."/>
            <person name="Veneault-Fourrey C."/>
            <person name="LaButti K."/>
            <person name="Lindquist E.A."/>
            <person name="Lipzen A."/>
            <person name="Lundell T."/>
            <person name="Morin E."/>
            <person name="Murat C."/>
            <person name="Sun H."/>
            <person name="Tunlid A."/>
            <person name="Henrissat B."/>
            <person name="Grigoriev I.V."/>
            <person name="Hibbett D.S."/>
            <person name="Martin F."/>
            <person name="Nordberg H.P."/>
            <person name="Cantor M.N."/>
            <person name="Hua S.X."/>
        </authorList>
    </citation>
    <scope>NUCLEOTIDE SEQUENCE [LARGE SCALE GENOMIC DNA]</scope>
    <source>
        <strain evidence="13 14">Foug A</strain>
    </source>
</reference>
<dbReference type="GO" id="GO:0046872">
    <property type="term" value="F:metal ion binding"/>
    <property type="evidence" value="ECO:0007669"/>
    <property type="project" value="UniProtKB-KW"/>
</dbReference>
<dbReference type="SUPFAM" id="SSF53335">
    <property type="entry name" value="S-adenosyl-L-methionine-dependent methyltransferases"/>
    <property type="match status" value="1"/>
</dbReference>
<dbReference type="GO" id="GO:0001510">
    <property type="term" value="P:RNA methylation"/>
    <property type="evidence" value="ECO:0007669"/>
    <property type="project" value="InterPro"/>
</dbReference>
<evidence type="ECO:0000256" key="10">
    <source>
        <dbReference type="ARBA" id="ARBA00023158"/>
    </source>
</evidence>
<proteinExistence type="inferred from homology"/>
<dbReference type="GO" id="GO:0005737">
    <property type="term" value="C:cytoplasm"/>
    <property type="evidence" value="ECO:0007669"/>
    <property type="project" value="TreeGrafter"/>
</dbReference>
<evidence type="ECO:0000313" key="13">
    <source>
        <dbReference type="EMBL" id="KIM67585.1"/>
    </source>
</evidence>
<protein>
    <recommendedName>
        <fullName evidence="3">Small RNA 2'-O-methyltransferase</fullName>
        <ecNumber evidence="11">2.1.1.386</ecNumber>
    </recommendedName>
</protein>
<keyword evidence="5" id="KW-0808">Transferase</keyword>
<organism evidence="13 14">
    <name type="scientific">Scleroderma citrinum Foug A</name>
    <dbReference type="NCBI Taxonomy" id="1036808"/>
    <lineage>
        <taxon>Eukaryota</taxon>
        <taxon>Fungi</taxon>
        <taxon>Dikarya</taxon>
        <taxon>Basidiomycota</taxon>
        <taxon>Agaricomycotina</taxon>
        <taxon>Agaricomycetes</taxon>
        <taxon>Agaricomycetidae</taxon>
        <taxon>Boletales</taxon>
        <taxon>Sclerodermatineae</taxon>
        <taxon>Sclerodermataceae</taxon>
        <taxon>Scleroderma</taxon>
    </lineage>
</organism>
<dbReference type="GO" id="GO:0090486">
    <property type="term" value="F:small RNA 2'-O-methyltransferase activity"/>
    <property type="evidence" value="ECO:0007669"/>
    <property type="project" value="UniProtKB-EC"/>
</dbReference>
<comment type="catalytic activity">
    <reaction evidence="12">
        <text>small RNA 3'-end nucleotide + S-adenosyl-L-methionine = small RNA 3'-end 2'-O-methylnucleotide + S-adenosyl-L-homocysteine + H(+)</text>
        <dbReference type="Rhea" id="RHEA:37887"/>
        <dbReference type="Rhea" id="RHEA-COMP:10415"/>
        <dbReference type="Rhea" id="RHEA-COMP:10416"/>
        <dbReference type="ChEBI" id="CHEBI:15378"/>
        <dbReference type="ChEBI" id="CHEBI:57856"/>
        <dbReference type="ChEBI" id="CHEBI:59789"/>
        <dbReference type="ChEBI" id="CHEBI:74896"/>
        <dbReference type="ChEBI" id="CHEBI:74898"/>
        <dbReference type="EC" id="2.1.1.386"/>
    </reaction>
</comment>
<evidence type="ECO:0000256" key="6">
    <source>
        <dbReference type="ARBA" id="ARBA00022691"/>
    </source>
</evidence>
<dbReference type="OrthoDB" id="2154311at2759"/>
<dbReference type="STRING" id="1036808.A0A0C3E448"/>
<keyword evidence="8" id="KW-0460">Magnesium</keyword>
<evidence type="ECO:0000256" key="3">
    <source>
        <dbReference type="ARBA" id="ARBA00021330"/>
    </source>
</evidence>
<dbReference type="InterPro" id="IPR029063">
    <property type="entry name" value="SAM-dependent_MTases_sf"/>
</dbReference>
<reference evidence="14" key="2">
    <citation type="submission" date="2015-01" db="EMBL/GenBank/DDBJ databases">
        <title>Evolutionary Origins and Diversification of the Mycorrhizal Mutualists.</title>
        <authorList>
            <consortium name="DOE Joint Genome Institute"/>
            <consortium name="Mycorrhizal Genomics Consortium"/>
            <person name="Kohler A."/>
            <person name="Kuo A."/>
            <person name="Nagy L.G."/>
            <person name="Floudas D."/>
            <person name="Copeland A."/>
            <person name="Barry K.W."/>
            <person name="Cichocki N."/>
            <person name="Veneault-Fourrey C."/>
            <person name="LaButti K."/>
            <person name="Lindquist E.A."/>
            <person name="Lipzen A."/>
            <person name="Lundell T."/>
            <person name="Morin E."/>
            <person name="Murat C."/>
            <person name="Riley R."/>
            <person name="Ohm R."/>
            <person name="Sun H."/>
            <person name="Tunlid A."/>
            <person name="Henrissat B."/>
            <person name="Grigoriev I.V."/>
            <person name="Hibbett D.S."/>
            <person name="Martin F."/>
        </authorList>
    </citation>
    <scope>NUCLEOTIDE SEQUENCE [LARGE SCALE GENOMIC DNA]</scope>
    <source>
        <strain evidence="14">Foug A</strain>
    </source>
</reference>
<dbReference type="InterPro" id="IPR026610">
    <property type="entry name" value="Hen1"/>
</dbReference>
<dbReference type="FunCoup" id="A0A0C3E448">
    <property type="interactions" value="160"/>
</dbReference>
<evidence type="ECO:0000256" key="9">
    <source>
        <dbReference type="ARBA" id="ARBA00022884"/>
    </source>
</evidence>
<evidence type="ECO:0000256" key="1">
    <source>
        <dbReference type="ARBA" id="ARBA00001946"/>
    </source>
</evidence>
<evidence type="ECO:0000256" key="8">
    <source>
        <dbReference type="ARBA" id="ARBA00022842"/>
    </source>
</evidence>
<dbReference type="InParanoid" id="A0A0C3E448"/>
<keyword evidence="7" id="KW-0479">Metal-binding</keyword>
<dbReference type="Proteomes" id="UP000053989">
    <property type="component" value="Unassembled WGS sequence"/>
</dbReference>
<dbReference type="GO" id="GO:0005634">
    <property type="term" value="C:nucleus"/>
    <property type="evidence" value="ECO:0007669"/>
    <property type="project" value="TreeGrafter"/>
</dbReference>
<name>A0A0C3E448_9AGAM</name>
<dbReference type="PANTHER" id="PTHR21404">
    <property type="entry name" value="HEN1"/>
    <property type="match status" value="1"/>
</dbReference>
<evidence type="ECO:0000256" key="5">
    <source>
        <dbReference type="ARBA" id="ARBA00022679"/>
    </source>
</evidence>
<keyword evidence="6" id="KW-0949">S-adenosyl-L-methionine</keyword>
<keyword evidence="9" id="KW-0694">RNA-binding</keyword>
<dbReference type="GO" id="GO:0003723">
    <property type="term" value="F:RNA binding"/>
    <property type="evidence" value="ECO:0007669"/>
    <property type="project" value="UniProtKB-KW"/>
</dbReference>
<evidence type="ECO:0000256" key="7">
    <source>
        <dbReference type="ARBA" id="ARBA00022723"/>
    </source>
</evidence>
<evidence type="ECO:0000256" key="2">
    <source>
        <dbReference type="ARBA" id="ARBA00009026"/>
    </source>
</evidence>
<keyword evidence="4" id="KW-0489">Methyltransferase</keyword>
<dbReference type="GO" id="GO:0030422">
    <property type="term" value="P:siRNA processing"/>
    <property type="evidence" value="ECO:0007669"/>
    <property type="project" value="TreeGrafter"/>
</dbReference>
<dbReference type="AlphaFoldDB" id="A0A0C3E448"/>
<evidence type="ECO:0000256" key="12">
    <source>
        <dbReference type="ARBA" id="ARBA00048418"/>
    </source>
</evidence>
<dbReference type="EC" id="2.1.1.386" evidence="11"/>
<evidence type="ECO:0000313" key="14">
    <source>
        <dbReference type="Proteomes" id="UP000053989"/>
    </source>
</evidence>
<accession>A0A0C3E448</accession>
<evidence type="ECO:0000256" key="11">
    <source>
        <dbReference type="ARBA" id="ARBA00035025"/>
    </source>
</evidence>
<comment type="cofactor">
    <cofactor evidence="1">
        <name>Mg(2+)</name>
        <dbReference type="ChEBI" id="CHEBI:18420"/>
    </cofactor>
</comment>
<sequence>MDTDNLKVSFFPPLHQQRRVWVLDTLRRERITEIVDIGCGQGELLTALCQPAPWLGPQSHLKTRINAQDASDDGLISLFDNVLLNDSETPDLHPVHIAGLDISARALQSAAEITAPSANSFYTRWEPLELNLWHGSLDSINTVFEGTECIVATEVIEHLTDDLVAQFAPVLLGIYHPRILLMTTPSYTFNARFSPPGRSDPVGHADPTGRTDRVFRNSDHKFEWTTEEFARWCAAVSKEWGYTVEVGSVGVALEEDPWDRDKQLGGASQVAAFRRKDDSNSKRKRERRVRMMYDGVARKEPHRLVVSYQFAAHPQAGHPSGLEEITSAVLHTFEVWGESVLRVEDLWFSKDIDLLCGGWIELLIEVAEKDTRLRLQRVPGQAKGNWTVELIGGVQRRQDIWSTSRRPQHEEIEEVNMSEDGESEELDTEMSVSLYDEGIIQWGNETSQGEPTHDWVWGNGTGWATETSVWN</sequence>
<dbReference type="Gene3D" id="3.40.50.150">
    <property type="entry name" value="Vaccinia Virus protein VP39"/>
    <property type="match status" value="1"/>
</dbReference>